<protein>
    <submittedName>
        <fullName evidence="1">Uncharacterized protein</fullName>
    </submittedName>
</protein>
<dbReference type="Proteomes" id="UP001165960">
    <property type="component" value="Unassembled WGS sequence"/>
</dbReference>
<evidence type="ECO:0000313" key="1">
    <source>
        <dbReference type="EMBL" id="KAJ9069972.1"/>
    </source>
</evidence>
<dbReference type="EMBL" id="QTSX02003599">
    <property type="protein sequence ID" value="KAJ9069972.1"/>
    <property type="molecule type" value="Genomic_DNA"/>
</dbReference>
<proteinExistence type="predicted"/>
<name>A0ACC2T609_9FUNG</name>
<organism evidence="1 2">
    <name type="scientific">Entomophthora muscae</name>
    <dbReference type="NCBI Taxonomy" id="34485"/>
    <lineage>
        <taxon>Eukaryota</taxon>
        <taxon>Fungi</taxon>
        <taxon>Fungi incertae sedis</taxon>
        <taxon>Zoopagomycota</taxon>
        <taxon>Entomophthoromycotina</taxon>
        <taxon>Entomophthoromycetes</taxon>
        <taxon>Entomophthorales</taxon>
        <taxon>Entomophthoraceae</taxon>
        <taxon>Entomophthora</taxon>
    </lineage>
</organism>
<keyword evidence="2" id="KW-1185">Reference proteome</keyword>
<accession>A0ACC2T609</accession>
<sequence length="158" mass="17976">MRQFIPKYVRETLNEFHQLKQPWQTQVDSTLNAYLSDFKQFVQKLNAFSTYSFDQLQQVADHTARGLCNLNEEFDKERTTTATTIAKLQAQVNELSTPKPDVPPSPPSDNLMDREQKLWGAIQEPHASTCSQGRPEDLLSGTHLRGNKSPIFEQGPLS</sequence>
<evidence type="ECO:0000313" key="2">
    <source>
        <dbReference type="Proteomes" id="UP001165960"/>
    </source>
</evidence>
<gene>
    <name evidence="1" type="ORF">DSO57_1013262</name>
</gene>
<reference evidence="1" key="1">
    <citation type="submission" date="2022-04" db="EMBL/GenBank/DDBJ databases">
        <title>Genome of the entomopathogenic fungus Entomophthora muscae.</title>
        <authorList>
            <person name="Elya C."/>
            <person name="Lovett B.R."/>
            <person name="Lee E."/>
            <person name="Macias A.M."/>
            <person name="Hajek A.E."/>
            <person name="De Bivort B.L."/>
            <person name="Kasson M.T."/>
            <person name="De Fine Licht H.H."/>
            <person name="Stajich J.E."/>
        </authorList>
    </citation>
    <scope>NUCLEOTIDE SEQUENCE</scope>
    <source>
        <strain evidence="1">Berkeley</strain>
    </source>
</reference>
<comment type="caution">
    <text evidence="1">The sequence shown here is derived from an EMBL/GenBank/DDBJ whole genome shotgun (WGS) entry which is preliminary data.</text>
</comment>